<proteinExistence type="inferred from homology"/>
<dbReference type="InterPro" id="IPR004101">
    <property type="entry name" value="Mur_ligase_C"/>
</dbReference>
<evidence type="ECO:0000256" key="1">
    <source>
        <dbReference type="ARBA" id="ARBA00022490"/>
    </source>
</evidence>
<dbReference type="Pfam" id="PF08245">
    <property type="entry name" value="Mur_ligase_M"/>
    <property type="match status" value="1"/>
</dbReference>
<comment type="caution">
    <text evidence="15">The sequence shown here is derived from an EMBL/GenBank/DDBJ whole genome shotgun (WGS) entry which is preliminary data.</text>
</comment>
<dbReference type="Proteomes" id="UP000267585">
    <property type="component" value="Unassembled WGS sequence"/>
</dbReference>
<reference evidence="15 16" key="1">
    <citation type="submission" date="2018-11" db="EMBL/GenBank/DDBJ databases">
        <title>Arenibacter aquaticus sp.nov., a marine bacterium isolated from surface seawater in the South China Sea.</title>
        <authorList>
            <person name="Guo J."/>
            <person name="Sun J."/>
        </authorList>
    </citation>
    <scope>NUCLEOTIDE SEQUENCE [LARGE SCALE GENOMIC DNA]</scope>
    <source>
        <strain evidence="15 16">GUO666</strain>
    </source>
</reference>
<feature type="binding site" evidence="10">
    <location>
        <begin position="97"/>
        <end position="103"/>
    </location>
    <ligand>
        <name>ATP</name>
        <dbReference type="ChEBI" id="CHEBI:30616"/>
    </ligand>
</feature>
<dbReference type="HAMAP" id="MF_02019">
    <property type="entry name" value="MurF"/>
    <property type="match status" value="1"/>
</dbReference>
<evidence type="ECO:0000313" key="15">
    <source>
        <dbReference type="EMBL" id="RTE52937.1"/>
    </source>
</evidence>
<dbReference type="GO" id="GO:0047480">
    <property type="term" value="F:UDP-N-acetylmuramoyl-tripeptide-D-alanyl-D-alanine ligase activity"/>
    <property type="evidence" value="ECO:0007669"/>
    <property type="project" value="UniProtKB-UniRule"/>
</dbReference>
<evidence type="ECO:0000256" key="9">
    <source>
        <dbReference type="ARBA" id="ARBA00023316"/>
    </source>
</evidence>
<dbReference type="SUPFAM" id="SSF53244">
    <property type="entry name" value="MurD-like peptide ligases, peptide-binding domain"/>
    <property type="match status" value="1"/>
</dbReference>
<dbReference type="GO" id="GO:0008766">
    <property type="term" value="F:UDP-N-acetylmuramoylalanyl-D-glutamyl-2,6-diaminopimelate-D-alanyl-D-alanine ligase activity"/>
    <property type="evidence" value="ECO:0007669"/>
    <property type="project" value="RHEA"/>
</dbReference>
<dbReference type="GO" id="GO:0071555">
    <property type="term" value="P:cell wall organization"/>
    <property type="evidence" value="ECO:0007669"/>
    <property type="project" value="UniProtKB-KW"/>
</dbReference>
<keyword evidence="9 10" id="KW-0961">Cell wall biogenesis/degradation</keyword>
<dbReference type="SUPFAM" id="SSF53623">
    <property type="entry name" value="MurD-like peptide ligases, catalytic domain"/>
    <property type="match status" value="1"/>
</dbReference>
<feature type="domain" description="Mur ligase C-terminal" evidence="13">
    <location>
        <begin position="299"/>
        <end position="376"/>
    </location>
</feature>
<dbReference type="Gene3D" id="3.40.1390.10">
    <property type="entry name" value="MurE/MurF, N-terminal domain"/>
    <property type="match status" value="1"/>
</dbReference>
<dbReference type="GO" id="GO:0005524">
    <property type="term" value="F:ATP binding"/>
    <property type="evidence" value="ECO:0007669"/>
    <property type="project" value="UniProtKB-UniRule"/>
</dbReference>
<evidence type="ECO:0000256" key="5">
    <source>
        <dbReference type="ARBA" id="ARBA00022840"/>
    </source>
</evidence>
<evidence type="ECO:0000256" key="6">
    <source>
        <dbReference type="ARBA" id="ARBA00022960"/>
    </source>
</evidence>
<keyword evidence="8 10" id="KW-0131">Cell cycle</keyword>
<dbReference type="GO" id="GO:0005737">
    <property type="term" value="C:cytoplasm"/>
    <property type="evidence" value="ECO:0007669"/>
    <property type="project" value="UniProtKB-SubCell"/>
</dbReference>
<dbReference type="GO" id="GO:0051301">
    <property type="term" value="P:cell division"/>
    <property type="evidence" value="ECO:0007669"/>
    <property type="project" value="UniProtKB-KW"/>
</dbReference>
<dbReference type="InterPro" id="IPR036615">
    <property type="entry name" value="Mur_ligase_C_dom_sf"/>
</dbReference>
<dbReference type="EC" id="6.3.2.10" evidence="10 11"/>
<dbReference type="Pfam" id="PF01225">
    <property type="entry name" value="Mur_ligase"/>
    <property type="match status" value="1"/>
</dbReference>
<dbReference type="Pfam" id="PF02875">
    <property type="entry name" value="Mur_ligase_C"/>
    <property type="match status" value="1"/>
</dbReference>
<evidence type="ECO:0000313" key="16">
    <source>
        <dbReference type="Proteomes" id="UP000267585"/>
    </source>
</evidence>
<protein>
    <recommendedName>
        <fullName evidence="10 11">UDP-N-acetylmuramoyl-tripeptide--D-alanyl-D-alanine ligase</fullName>
        <ecNumber evidence="10 11">6.3.2.10</ecNumber>
    </recommendedName>
    <alternativeName>
        <fullName evidence="10">D-alanyl-D-alanine-adding enzyme</fullName>
    </alternativeName>
</protein>
<comment type="pathway">
    <text evidence="10 11">Cell wall biogenesis; peptidoglycan biosynthesis.</text>
</comment>
<evidence type="ECO:0000256" key="4">
    <source>
        <dbReference type="ARBA" id="ARBA00022741"/>
    </source>
</evidence>
<dbReference type="SUPFAM" id="SSF63418">
    <property type="entry name" value="MurE/MurF N-terminal domain"/>
    <property type="match status" value="1"/>
</dbReference>
<dbReference type="PANTHER" id="PTHR43024">
    <property type="entry name" value="UDP-N-ACETYLMURAMOYL-TRIPEPTIDE--D-ALANYL-D-ALANINE LIGASE"/>
    <property type="match status" value="1"/>
</dbReference>
<comment type="catalytic activity">
    <reaction evidence="10 11">
        <text>D-alanyl-D-alanine + UDP-N-acetyl-alpha-D-muramoyl-L-alanyl-gamma-D-glutamyl-meso-2,6-diaminopimelate + ATP = UDP-N-acetyl-alpha-D-muramoyl-L-alanyl-gamma-D-glutamyl-meso-2,6-diaminopimeloyl-D-alanyl-D-alanine + ADP + phosphate + H(+)</text>
        <dbReference type="Rhea" id="RHEA:28374"/>
        <dbReference type="ChEBI" id="CHEBI:15378"/>
        <dbReference type="ChEBI" id="CHEBI:30616"/>
        <dbReference type="ChEBI" id="CHEBI:43474"/>
        <dbReference type="ChEBI" id="CHEBI:57822"/>
        <dbReference type="ChEBI" id="CHEBI:61386"/>
        <dbReference type="ChEBI" id="CHEBI:83905"/>
        <dbReference type="ChEBI" id="CHEBI:456216"/>
        <dbReference type="EC" id="6.3.2.10"/>
    </reaction>
</comment>
<keyword evidence="2 10" id="KW-0436">Ligase</keyword>
<evidence type="ECO:0000256" key="11">
    <source>
        <dbReference type="RuleBase" id="RU004136"/>
    </source>
</evidence>
<dbReference type="PANTHER" id="PTHR43024:SF1">
    <property type="entry name" value="UDP-N-ACETYLMURAMOYL-TRIPEPTIDE--D-ALANYL-D-ALANINE LIGASE"/>
    <property type="match status" value="1"/>
</dbReference>
<keyword evidence="6 10" id="KW-0133">Cell shape</keyword>
<evidence type="ECO:0000256" key="2">
    <source>
        <dbReference type="ARBA" id="ARBA00022598"/>
    </source>
</evidence>
<dbReference type="InterPro" id="IPR035911">
    <property type="entry name" value="MurE/MurF_N"/>
</dbReference>
<name>A0A3S0D4L8_9FLAO</name>
<dbReference type="InterPro" id="IPR036565">
    <property type="entry name" value="Mur-like_cat_sf"/>
</dbReference>
<sequence>MTIEQLHQIFLQYPQVCTDTRKITPNCIFFALKGENFNGNDYASQAVESGASFAVVDNAEVAKENKMILVNDVLKTLQSLSRFHRNYCKAKVIGLTGSNGKTTTKELITAVLSTKYKTVATKGNLNNHIGVPLTLLSIKNDTEIAVVEMGANHLKEIEFLCGIAEPDYGYITNFGKAHLEGFGSEEGVIKAKSELYNYLIDNNKPIFFNADDPIQRSKIEPVIKKYGYSQDNSQYYNIKLVDADPFVKLEVEDITITSQLIGRYNFSNCCAAILIGKYFSLDLKEIKQGIENYIPQNNRSQIIHKNGHHIILDAYNANPTSMKAALENFKEISGDYKIVFLGDMFELGSLAEKEHQYISDLAIAMDFSEINLIGENFFTTNNTLKKFKSFDELRQSLQDTPIPQSATILIKGSRGMALERILDLL</sequence>
<evidence type="ECO:0000259" key="12">
    <source>
        <dbReference type="Pfam" id="PF01225"/>
    </source>
</evidence>
<evidence type="ECO:0000259" key="14">
    <source>
        <dbReference type="Pfam" id="PF08245"/>
    </source>
</evidence>
<comment type="similarity">
    <text evidence="10">Belongs to the MurCDEF family. MurF subfamily.</text>
</comment>
<keyword evidence="5 10" id="KW-0067">ATP-binding</keyword>
<organism evidence="15 16">
    <name type="scientific">Arenibacter aquaticus</name>
    <dbReference type="NCBI Taxonomy" id="2489054"/>
    <lineage>
        <taxon>Bacteria</taxon>
        <taxon>Pseudomonadati</taxon>
        <taxon>Bacteroidota</taxon>
        <taxon>Flavobacteriia</taxon>
        <taxon>Flavobacteriales</taxon>
        <taxon>Flavobacteriaceae</taxon>
        <taxon>Arenibacter</taxon>
    </lineage>
</organism>
<dbReference type="GO" id="GO:0009252">
    <property type="term" value="P:peptidoglycan biosynthetic process"/>
    <property type="evidence" value="ECO:0007669"/>
    <property type="project" value="UniProtKB-UniRule"/>
</dbReference>
<dbReference type="NCBIfam" id="TIGR01143">
    <property type="entry name" value="murF"/>
    <property type="match status" value="1"/>
</dbReference>
<dbReference type="UniPathway" id="UPA00219"/>
<dbReference type="InterPro" id="IPR051046">
    <property type="entry name" value="MurCDEF_CellWall_CoF430Synth"/>
</dbReference>
<dbReference type="GO" id="GO:0008360">
    <property type="term" value="P:regulation of cell shape"/>
    <property type="evidence" value="ECO:0007669"/>
    <property type="project" value="UniProtKB-KW"/>
</dbReference>
<evidence type="ECO:0000256" key="7">
    <source>
        <dbReference type="ARBA" id="ARBA00022984"/>
    </source>
</evidence>
<keyword evidence="4 10" id="KW-0547">Nucleotide-binding</keyword>
<keyword evidence="3 10" id="KW-0132">Cell division</keyword>
<evidence type="ECO:0000259" key="13">
    <source>
        <dbReference type="Pfam" id="PF02875"/>
    </source>
</evidence>
<evidence type="ECO:0000256" key="3">
    <source>
        <dbReference type="ARBA" id="ARBA00022618"/>
    </source>
</evidence>
<dbReference type="EMBL" id="RQPJ01000014">
    <property type="protein sequence ID" value="RTE52937.1"/>
    <property type="molecule type" value="Genomic_DNA"/>
</dbReference>
<keyword evidence="16" id="KW-1185">Reference proteome</keyword>
<dbReference type="OrthoDB" id="9801978at2"/>
<dbReference type="InterPro" id="IPR005863">
    <property type="entry name" value="UDP-N-AcMur_synth"/>
</dbReference>
<gene>
    <name evidence="10" type="primary">murF</name>
    <name evidence="15" type="ORF">EHW67_14830</name>
</gene>
<feature type="domain" description="Mur ligase central" evidence="14">
    <location>
        <begin position="96"/>
        <end position="275"/>
    </location>
</feature>
<comment type="function">
    <text evidence="10 11">Involved in cell wall formation. Catalyzes the final step in the synthesis of UDP-N-acetylmuramoyl-pentapeptide, the precursor of murein.</text>
</comment>
<evidence type="ECO:0000256" key="8">
    <source>
        <dbReference type="ARBA" id="ARBA00023306"/>
    </source>
</evidence>
<dbReference type="RefSeq" id="WP_126163161.1">
    <property type="nucleotide sequence ID" value="NZ_RQPJ01000014.1"/>
</dbReference>
<comment type="subcellular location">
    <subcellularLocation>
        <location evidence="10 11">Cytoplasm</location>
    </subcellularLocation>
</comment>
<feature type="domain" description="Mur ligase N-terminal catalytic" evidence="12">
    <location>
        <begin position="16"/>
        <end position="80"/>
    </location>
</feature>
<dbReference type="InterPro" id="IPR000713">
    <property type="entry name" value="Mur_ligase_N"/>
</dbReference>
<dbReference type="InterPro" id="IPR013221">
    <property type="entry name" value="Mur_ligase_cen"/>
</dbReference>
<keyword evidence="1 10" id="KW-0963">Cytoplasm</keyword>
<evidence type="ECO:0000256" key="10">
    <source>
        <dbReference type="HAMAP-Rule" id="MF_02019"/>
    </source>
</evidence>
<dbReference type="Gene3D" id="3.90.190.20">
    <property type="entry name" value="Mur ligase, C-terminal domain"/>
    <property type="match status" value="1"/>
</dbReference>
<dbReference type="AlphaFoldDB" id="A0A3S0D4L8"/>
<accession>A0A3S0D4L8</accession>
<dbReference type="Gene3D" id="3.40.1190.10">
    <property type="entry name" value="Mur-like, catalytic domain"/>
    <property type="match status" value="1"/>
</dbReference>
<keyword evidence="7 10" id="KW-0573">Peptidoglycan synthesis</keyword>